<evidence type="ECO:0000313" key="2">
    <source>
        <dbReference type="EMBL" id="RDC59989.1"/>
    </source>
</evidence>
<feature type="transmembrane region" description="Helical" evidence="1">
    <location>
        <begin position="59"/>
        <end position="77"/>
    </location>
</feature>
<evidence type="ECO:0000256" key="1">
    <source>
        <dbReference type="SAM" id="Phobius"/>
    </source>
</evidence>
<feature type="transmembrane region" description="Helical" evidence="1">
    <location>
        <begin position="158"/>
        <end position="179"/>
    </location>
</feature>
<keyword evidence="1" id="KW-0812">Transmembrane</keyword>
<feature type="transmembrane region" description="Helical" evidence="1">
    <location>
        <begin position="83"/>
        <end position="100"/>
    </location>
</feature>
<feature type="transmembrane region" description="Helical" evidence="1">
    <location>
        <begin position="35"/>
        <end position="52"/>
    </location>
</feature>
<comment type="caution">
    <text evidence="2">The sequence shown here is derived from an EMBL/GenBank/DDBJ whole genome shotgun (WGS) entry which is preliminary data.</text>
</comment>
<dbReference type="Proteomes" id="UP000253727">
    <property type="component" value="Unassembled WGS sequence"/>
</dbReference>
<feature type="transmembrane region" description="Helical" evidence="1">
    <location>
        <begin position="135"/>
        <end position="151"/>
    </location>
</feature>
<dbReference type="EMBL" id="QBKA01000002">
    <property type="protein sequence ID" value="RDC59989.1"/>
    <property type="molecule type" value="Genomic_DNA"/>
</dbReference>
<reference evidence="2 3" key="1">
    <citation type="submission" date="2018-04" db="EMBL/GenBank/DDBJ databases">
        <title>Altererythrobacter sp. HME9302 genome sequencing and assembly.</title>
        <authorList>
            <person name="Kang H."/>
            <person name="Kim H."/>
            <person name="Joh K."/>
        </authorList>
    </citation>
    <scope>NUCLEOTIDE SEQUENCE [LARGE SCALE GENOMIC DNA]</scope>
    <source>
        <strain evidence="2 3">HME9302</strain>
    </source>
</reference>
<protein>
    <submittedName>
        <fullName evidence="2">Uncharacterized protein</fullName>
    </submittedName>
</protein>
<name>A0A369QAP4_9SPHN</name>
<keyword evidence="1" id="KW-0472">Membrane</keyword>
<keyword evidence="3" id="KW-1185">Reference proteome</keyword>
<dbReference type="AlphaFoldDB" id="A0A369QAP4"/>
<feature type="transmembrane region" description="Helical" evidence="1">
    <location>
        <begin position="185"/>
        <end position="205"/>
    </location>
</feature>
<keyword evidence="1" id="KW-1133">Transmembrane helix</keyword>
<feature type="transmembrane region" description="Helical" evidence="1">
    <location>
        <begin position="112"/>
        <end position="129"/>
    </location>
</feature>
<evidence type="ECO:0000313" key="3">
    <source>
        <dbReference type="Proteomes" id="UP000253727"/>
    </source>
</evidence>
<accession>A0A369QAP4</accession>
<proteinExistence type="predicted"/>
<sequence length="216" mass="23327">MPKRALMNKRPYLLGSLALAVLAWLAPPQILPGLFGLLVQLGSIVLLGIYAWHWSDAQPARLVAAAAMLSAASMLFWTISGQIAQLLFLAALFCTLGLFLQERRTSLSELDKGVATVLTIGPAVLAMLFGGLEPAIAALLIGGVSAAAWAGNFPRWRVVPGALMLVIAYLLPFILPVTIETARTYALLHWPLVYVGHFMIATGVVQRYIRDRPRAA</sequence>
<gene>
    <name evidence="2" type="ORF">HME9302_01187</name>
</gene>
<organism evidence="2 3">
    <name type="scientific">Alteripontixanthobacter maritimus</name>
    <dbReference type="NCBI Taxonomy" id="2161824"/>
    <lineage>
        <taxon>Bacteria</taxon>
        <taxon>Pseudomonadati</taxon>
        <taxon>Pseudomonadota</taxon>
        <taxon>Alphaproteobacteria</taxon>
        <taxon>Sphingomonadales</taxon>
        <taxon>Erythrobacteraceae</taxon>
        <taxon>Alteripontixanthobacter</taxon>
    </lineage>
</organism>